<keyword evidence="3" id="KW-0238">DNA-binding</keyword>
<evidence type="ECO:0000313" key="7">
    <source>
        <dbReference type="Proteomes" id="UP000441399"/>
    </source>
</evidence>
<dbReference type="GO" id="GO:0003700">
    <property type="term" value="F:DNA-binding transcription factor activity"/>
    <property type="evidence" value="ECO:0007669"/>
    <property type="project" value="InterPro"/>
</dbReference>
<dbReference type="InterPro" id="IPR037402">
    <property type="entry name" value="YidZ_PBP2"/>
</dbReference>
<evidence type="ECO:0000256" key="4">
    <source>
        <dbReference type="ARBA" id="ARBA00023163"/>
    </source>
</evidence>
<keyword evidence="2" id="KW-0805">Transcription regulation</keyword>
<evidence type="ECO:0000256" key="1">
    <source>
        <dbReference type="ARBA" id="ARBA00009437"/>
    </source>
</evidence>
<dbReference type="InterPro" id="IPR000847">
    <property type="entry name" value="LysR_HTH_N"/>
</dbReference>
<name>A0A5S9PKA2_9GAMM</name>
<keyword evidence="4" id="KW-0804">Transcription</keyword>
<reference evidence="6 7" key="1">
    <citation type="submission" date="2019-11" db="EMBL/GenBank/DDBJ databases">
        <authorList>
            <person name="Holert J."/>
        </authorList>
    </citation>
    <scope>NUCLEOTIDE SEQUENCE [LARGE SCALE GENOMIC DNA]</scope>
    <source>
        <strain evidence="6">SB11_3</strain>
    </source>
</reference>
<feature type="domain" description="HTH lysR-type" evidence="5">
    <location>
        <begin position="4"/>
        <end position="61"/>
    </location>
</feature>
<dbReference type="EMBL" id="CACSIO010000012">
    <property type="protein sequence ID" value="CAA0104761.1"/>
    <property type="molecule type" value="Genomic_DNA"/>
</dbReference>
<evidence type="ECO:0000256" key="2">
    <source>
        <dbReference type="ARBA" id="ARBA00023015"/>
    </source>
</evidence>
<dbReference type="Pfam" id="PF03466">
    <property type="entry name" value="LysR_substrate"/>
    <property type="match status" value="1"/>
</dbReference>
<dbReference type="InterPro" id="IPR005119">
    <property type="entry name" value="LysR_subst-bd"/>
</dbReference>
<dbReference type="InterPro" id="IPR036390">
    <property type="entry name" value="WH_DNA-bd_sf"/>
</dbReference>
<gene>
    <name evidence="6" type="primary">nodD2</name>
    <name evidence="6" type="ORF">OPDIPICF_00887</name>
</gene>
<dbReference type="PANTHER" id="PTHR30118">
    <property type="entry name" value="HTH-TYPE TRANSCRIPTIONAL REGULATOR LEUO-RELATED"/>
    <property type="match status" value="1"/>
</dbReference>
<sequence>MANPDLNLMVIFDAIMQERSITAAAERLAMTQPSVSNAVSRMRHLWQNPMFIKHGRGIRPTPFAQSLWRTISEPLEIIKGVSQQPAFDITTTQRTFRIAATDWMIDIFWLPLRKRLEALAPHINLHAVPYAVNGKQLLLNADTDLVLDYFESNDSKIETLWLFDNHFVCAMRPDHPLANQPLDLNIYADAEHLLFSLSGEAQGSVDNLLHKHQLTRRVAMTVNHSYNLTKLLINTDLITTIPLSIVVNSIRHGHLIARTPPVKMPPVPISMSWHTRSKSDPALLWLQEQILDTLKTELLDQLTAVAVTDE</sequence>
<dbReference type="CDD" id="cd08417">
    <property type="entry name" value="PBP2_Nitroaromatics_like"/>
    <property type="match status" value="1"/>
</dbReference>
<dbReference type="Proteomes" id="UP000441399">
    <property type="component" value="Unassembled WGS sequence"/>
</dbReference>
<dbReference type="AlphaFoldDB" id="A0A5S9PKA2"/>
<dbReference type="PANTHER" id="PTHR30118:SF15">
    <property type="entry name" value="TRANSCRIPTIONAL REGULATORY PROTEIN"/>
    <property type="match status" value="1"/>
</dbReference>
<dbReference type="SUPFAM" id="SSF53850">
    <property type="entry name" value="Periplasmic binding protein-like II"/>
    <property type="match status" value="1"/>
</dbReference>
<evidence type="ECO:0000256" key="3">
    <source>
        <dbReference type="ARBA" id="ARBA00023125"/>
    </source>
</evidence>
<dbReference type="InterPro" id="IPR050389">
    <property type="entry name" value="LysR-type_TF"/>
</dbReference>
<protein>
    <submittedName>
        <fullName evidence="6">Nodulation protein D 2</fullName>
    </submittedName>
</protein>
<dbReference type="GO" id="GO:0003677">
    <property type="term" value="F:DNA binding"/>
    <property type="evidence" value="ECO:0007669"/>
    <property type="project" value="UniProtKB-KW"/>
</dbReference>
<dbReference type="Pfam" id="PF00126">
    <property type="entry name" value="HTH_1"/>
    <property type="match status" value="1"/>
</dbReference>
<dbReference type="Gene3D" id="1.10.10.10">
    <property type="entry name" value="Winged helix-like DNA-binding domain superfamily/Winged helix DNA-binding domain"/>
    <property type="match status" value="1"/>
</dbReference>
<keyword evidence="7" id="KW-1185">Reference proteome</keyword>
<dbReference type="InterPro" id="IPR036388">
    <property type="entry name" value="WH-like_DNA-bd_sf"/>
</dbReference>
<comment type="similarity">
    <text evidence="1">Belongs to the LysR transcriptional regulatory family.</text>
</comment>
<dbReference type="OrthoDB" id="8720143at2"/>
<evidence type="ECO:0000259" key="5">
    <source>
        <dbReference type="PROSITE" id="PS50931"/>
    </source>
</evidence>
<proteinExistence type="inferred from homology"/>
<accession>A0A5S9PKA2</accession>
<dbReference type="SUPFAM" id="SSF46785">
    <property type="entry name" value="Winged helix' DNA-binding domain"/>
    <property type="match status" value="1"/>
</dbReference>
<dbReference type="Gene3D" id="3.40.190.10">
    <property type="entry name" value="Periplasmic binding protein-like II"/>
    <property type="match status" value="2"/>
</dbReference>
<evidence type="ECO:0000313" key="6">
    <source>
        <dbReference type="EMBL" id="CAA0104761.1"/>
    </source>
</evidence>
<dbReference type="PROSITE" id="PS50931">
    <property type="entry name" value="HTH_LYSR"/>
    <property type="match status" value="1"/>
</dbReference>
<organism evidence="6 7">
    <name type="scientific">BD1-7 clade bacterium</name>
    <dbReference type="NCBI Taxonomy" id="2029982"/>
    <lineage>
        <taxon>Bacteria</taxon>
        <taxon>Pseudomonadati</taxon>
        <taxon>Pseudomonadota</taxon>
        <taxon>Gammaproteobacteria</taxon>
        <taxon>Cellvibrionales</taxon>
        <taxon>Spongiibacteraceae</taxon>
        <taxon>BD1-7 clade</taxon>
    </lineage>
</organism>